<name>A0A6H2HDK6_9BURK</name>
<dbReference type="AlphaFoldDB" id="A0A6H2HDK6"/>
<dbReference type="GO" id="GO:0003677">
    <property type="term" value="F:DNA binding"/>
    <property type="evidence" value="ECO:0007669"/>
    <property type="project" value="InterPro"/>
</dbReference>
<dbReference type="RefSeq" id="WP_202882388.1">
    <property type="nucleotide sequence ID" value="NZ_CP051461.1"/>
</dbReference>
<dbReference type="SUPFAM" id="SSF47413">
    <property type="entry name" value="lambda repressor-like DNA-binding domains"/>
    <property type="match status" value="1"/>
</dbReference>
<proteinExistence type="predicted"/>
<feature type="compositionally biased region" description="Polar residues" evidence="1">
    <location>
        <begin position="190"/>
        <end position="202"/>
    </location>
</feature>
<gene>
    <name evidence="2" type="ORF">HC248_02994</name>
</gene>
<keyword evidence="3" id="KW-1185">Reference proteome</keyword>
<reference evidence="2 3" key="1">
    <citation type="submission" date="2020-04" db="EMBL/GenBank/DDBJ databases">
        <title>Complete genome of a Psychrophilic, Marine, Gas Vacuolate Bacterium Polaromonas vacuolata KCTC 22033T.</title>
        <authorList>
            <person name="Hwang K."/>
            <person name="Kim K.M."/>
        </authorList>
    </citation>
    <scope>NUCLEOTIDE SEQUENCE [LARGE SCALE GENOMIC DNA]</scope>
    <source>
        <strain evidence="2 3">KCTC 22033</strain>
    </source>
</reference>
<dbReference type="Proteomes" id="UP000502041">
    <property type="component" value="Chromosome"/>
</dbReference>
<dbReference type="InterPro" id="IPR010982">
    <property type="entry name" value="Lambda_DNA-bd_dom_sf"/>
</dbReference>
<evidence type="ECO:0000313" key="3">
    <source>
        <dbReference type="Proteomes" id="UP000502041"/>
    </source>
</evidence>
<evidence type="ECO:0000256" key="1">
    <source>
        <dbReference type="SAM" id="MobiDB-lite"/>
    </source>
</evidence>
<dbReference type="EMBL" id="CP051461">
    <property type="protein sequence ID" value="QJC57664.1"/>
    <property type="molecule type" value="Genomic_DNA"/>
</dbReference>
<sequence>MYANYPVGVNPLQPLRSAVQTAFVVMLVGTGSAYGMDRSDTWLPYLKHRVPFIQETCAPSDNYAERVDVRTPLEHLENIRTVLNPAVSDLASVFDVSRQAIYKWLSNDSKPEPEKLYRIQALSYIADSFKEAGVARAGSLLKMKTFGGRSLLDIVKARDDWCAAVDVLISESRRMDLAYERSGLAKSKAKSTSDWLASQSIPASREDV</sequence>
<organism evidence="2 3">
    <name type="scientific">Polaromonas vacuolata</name>
    <dbReference type="NCBI Taxonomy" id="37448"/>
    <lineage>
        <taxon>Bacteria</taxon>
        <taxon>Pseudomonadati</taxon>
        <taxon>Pseudomonadota</taxon>
        <taxon>Betaproteobacteria</taxon>
        <taxon>Burkholderiales</taxon>
        <taxon>Comamonadaceae</taxon>
        <taxon>Polaromonas</taxon>
    </lineage>
</organism>
<feature type="region of interest" description="Disordered" evidence="1">
    <location>
        <begin position="184"/>
        <end position="208"/>
    </location>
</feature>
<evidence type="ECO:0000313" key="2">
    <source>
        <dbReference type="EMBL" id="QJC57664.1"/>
    </source>
</evidence>
<accession>A0A6H2HDK6</accession>
<protein>
    <submittedName>
        <fullName evidence="2">Uncharacterized protein</fullName>
    </submittedName>
</protein>
<dbReference type="KEGG" id="pvac:HC248_02994"/>